<evidence type="ECO:0000313" key="7">
    <source>
        <dbReference type="Proteomes" id="UP000252669"/>
    </source>
</evidence>
<feature type="transmembrane region" description="Helical" evidence="5">
    <location>
        <begin position="68"/>
        <end position="87"/>
    </location>
</feature>
<dbReference type="AlphaFoldDB" id="A0A366MW40"/>
<dbReference type="EMBL" id="PDKB01000003">
    <property type="protein sequence ID" value="RBQ29840.1"/>
    <property type="molecule type" value="Genomic_DNA"/>
</dbReference>
<sequence>MNEAEIILKSVKDFFSSKMLKIALIPLIVSMIILYVIFFGMASIGIEALRTVAQTAQEGGEVIIDENAPFYIIWFTYFIVFMFKYSITSWLAGILFYTVGTVFIFHISVILTLFIIGFLTPMIVEVLHKKDYSHLELKPFGNIRNAITNSLKAIFVMIFLYILFIPLYFIPLVNIVALYLPLYYFFHKLLNFDVGSTILSKDEYQKIYTDNSSSFRFRTLALYFLATIPFITLFVAVFYVTYLSNAYFVELTNLRRKEASFE</sequence>
<dbReference type="OrthoDB" id="5333350at2"/>
<feature type="transmembrane region" description="Helical" evidence="5">
    <location>
        <begin position="220"/>
        <end position="242"/>
    </location>
</feature>
<comment type="subcellular location">
    <subcellularLocation>
        <location evidence="1">Membrane</location>
        <topology evidence="1">Multi-pass membrane protein</topology>
    </subcellularLocation>
</comment>
<organism evidence="6 7">
    <name type="scientific">Aliarcobacter vitoriensis</name>
    <dbReference type="NCBI Taxonomy" id="2011099"/>
    <lineage>
        <taxon>Bacteria</taxon>
        <taxon>Pseudomonadati</taxon>
        <taxon>Campylobacterota</taxon>
        <taxon>Epsilonproteobacteria</taxon>
        <taxon>Campylobacterales</taxon>
        <taxon>Arcobacteraceae</taxon>
        <taxon>Aliarcobacter</taxon>
    </lineage>
</organism>
<evidence type="ECO:0000256" key="4">
    <source>
        <dbReference type="ARBA" id="ARBA00023136"/>
    </source>
</evidence>
<evidence type="ECO:0008006" key="8">
    <source>
        <dbReference type="Google" id="ProtNLM"/>
    </source>
</evidence>
<feature type="transmembrane region" description="Helical" evidence="5">
    <location>
        <begin position="154"/>
        <end position="180"/>
    </location>
</feature>
<accession>A0A366MW40</accession>
<feature type="transmembrane region" description="Helical" evidence="5">
    <location>
        <begin position="22"/>
        <end position="48"/>
    </location>
</feature>
<gene>
    <name evidence="6" type="ORF">CRU91_02635</name>
</gene>
<proteinExistence type="predicted"/>
<keyword evidence="4 5" id="KW-0472">Membrane</keyword>
<keyword evidence="2 5" id="KW-0812">Transmembrane</keyword>
<dbReference type="Pfam" id="PF07264">
    <property type="entry name" value="EI24"/>
    <property type="match status" value="1"/>
</dbReference>
<evidence type="ECO:0000256" key="2">
    <source>
        <dbReference type="ARBA" id="ARBA00022692"/>
    </source>
</evidence>
<evidence type="ECO:0000256" key="5">
    <source>
        <dbReference type="SAM" id="Phobius"/>
    </source>
</evidence>
<evidence type="ECO:0000313" key="6">
    <source>
        <dbReference type="EMBL" id="RBQ29840.1"/>
    </source>
</evidence>
<dbReference type="RefSeq" id="WP_113893123.1">
    <property type="nucleotide sequence ID" value="NZ_JANJGA010000004.1"/>
</dbReference>
<reference evidence="6 7" key="1">
    <citation type="submission" date="2017-10" db="EMBL/GenBank/DDBJ databases">
        <title>Genomics of the genus Arcobacter.</title>
        <authorList>
            <person name="Perez-Cataluna A."/>
            <person name="Figueras M.J."/>
        </authorList>
    </citation>
    <scope>NUCLEOTIDE SEQUENCE [LARGE SCALE GENOMIC DNA]</scope>
    <source>
        <strain evidence="6 7">CECT 9230</strain>
    </source>
</reference>
<dbReference type="Proteomes" id="UP000252669">
    <property type="component" value="Unassembled WGS sequence"/>
</dbReference>
<protein>
    <recommendedName>
        <fullName evidence="8">Membrane protein (Etoposide-induced protein domain)</fullName>
    </recommendedName>
</protein>
<keyword evidence="7" id="KW-1185">Reference proteome</keyword>
<dbReference type="InterPro" id="IPR059112">
    <property type="entry name" value="CysZ/EI24"/>
</dbReference>
<evidence type="ECO:0000256" key="1">
    <source>
        <dbReference type="ARBA" id="ARBA00004141"/>
    </source>
</evidence>
<keyword evidence="3 5" id="KW-1133">Transmembrane helix</keyword>
<name>A0A366MW40_9BACT</name>
<feature type="transmembrane region" description="Helical" evidence="5">
    <location>
        <begin position="94"/>
        <end position="119"/>
    </location>
</feature>
<evidence type="ECO:0000256" key="3">
    <source>
        <dbReference type="ARBA" id="ARBA00022989"/>
    </source>
</evidence>
<comment type="caution">
    <text evidence="6">The sequence shown here is derived from an EMBL/GenBank/DDBJ whole genome shotgun (WGS) entry which is preliminary data.</text>
</comment>